<dbReference type="KEGG" id="agi:FSB73_06565"/>
<protein>
    <submittedName>
        <fullName evidence="2">Uncharacterized protein</fullName>
    </submittedName>
</protein>
<organism evidence="2 3">
    <name type="scientific">Arachidicoccus ginsenosidivorans</name>
    <dbReference type="NCBI Taxonomy" id="496057"/>
    <lineage>
        <taxon>Bacteria</taxon>
        <taxon>Pseudomonadati</taxon>
        <taxon>Bacteroidota</taxon>
        <taxon>Chitinophagia</taxon>
        <taxon>Chitinophagales</taxon>
        <taxon>Chitinophagaceae</taxon>
        <taxon>Arachidicoccus</taxon>
    </lineage>
</organism>
<feature type="transmembrane region" description="Helical" evidence="1">
    <location>
        <begin position="53"/>
        <end position="71"/>
    </location>
</feature>
<feature type="transmembrane region" description="Helical" evidence="1">
    <location>
        <begin position="21"/>
        <end position="41"/>
    </location>
</feature>
<dbReference type="OrthoDB" id="678363at2"/>
<dbReference type="Proteomes" id="UP000321291">
    <property type="component" value="Chromosome"/>
</dbReference>
<sequence>MKKSKIKHSLTNNRTKDPRENKYQIGIIVAIIFMLIYGYSLYLAVRLHHTTKIYINGAILFGWFLLCLYWLRQLGLLHKQNEQNKES</sequence>
<keyword evidence="1" id="KW-1133">Transmembrane helix</keyword>
<keyword evidence="1" id="KW-0472">Membrane</keyword>
<dbReference type="RefSeq" id="WP_146780721.1">
    <property type="nucleotide sequence ID" value="NZ_CP042434.1"/>
</dbReference>
<dbReference type="AlphaFoldDB" id="A0A5B8VK93"/>
<evidence type="ECO:0000313" key="2">
    <source>
        <dbReference type="EMBL" id="QEC71385.1"/>
    </source>
</evidence>
<dbReference type="EMBL" id="CP042434">
    <property type="protein sequence ID" value="QEC71385.1"/>
    <property type="molecule type" value="Genomic_DNA"/>
</dbReference>
<gene>
    <name evidence="2" type="ORF">FSB73_06565</name>
</gene>
<keyword evidence="1" id="KW-0812">Transmembrane</keyword>
<proteinExistence type="predicted"/>
<accession>A0A5B8VK93</accession>
<evidence type="ECO:0000256" key="1">
    <source>
        <dbReference type="SAM" id="Phobius"/>
    </source>
</evidence>
<name>A0A5B8VK93_9BACT</name>
<reference evidence="2 3" key="1">
    <citation type="journal article" date="2017" name="Int. J. Syst. Evol. Microbiol.">
        <title>Arachidicoccus ginsenosidivorans sp. nov., with ginsenoside-converting activity isolated from ginseng cultivating soil.</title>
        <authorList>
            <person name="Siddiqi M.Z."/>
            <person name="Aslam Z."/>
            <person name="Im W.T."/>
        </authorList>
    </citation>
    <scope>NUCLEOTIDE SEQUENCE [LARGE SCALE GENOMIC DNA]</scope>
    <source>
        <strain evidence="2 3">Gsoil 809</strain>
    </source>
</reference>
<keyword evidence="3" id="KW-1185">Reference proteome</keyword>
<evidence type="ECO:0000313" key="3">
    <source>
        <dbReference type="Proteomes" id="UP000321291"/>
    </source>
</evidence>